<reference evidence="1 2" key="1">
    <citation type="submission" date="2021-06" db="EMBL/GenBank/DDBJ databases">
        <title>Caerostris extrusa draft genome.</title>
        <authorList>
            <person name="Kono N."/>
            <person name="Arakawa K."/>
        </authorList>
    </citation>
    <scope>NUCLEOTIDE SEQUENCE [LARGE SCALE GENOMIC DNA]</scope>
</reference>
<organism evidence="1 2">
    <name type="scientific">Caerostris extrusa</name>
    <name type="common">Bark spider</name>
    <name type="synonym">Caerostris bankana</name>
    <dbReference type="NCBI Taxonomy" id="172846"/>
    <lineage>
        <taxon>Eukaryota</taxon>
        <taxon>Metazoa</taxon>
        <taxon>Ecdysozoa</taxon>
        <taxon>Arthropoda</taxon>
        <taxon>Chelicerata</taxon>
        <taxon>Arachnida</taxon>
        <taxon>Araneae</taxon>
        <taxon>Araneomorphae</taxon>
        <taxon>Entelegynae</taxon>
        <taxon>Araneoidea</taxon>
        <taxon>Araneidae</taxon>
        <taxon>Caerostris</taxon>
    </lineage>
</organism>
<sequence>MIPTARHIFTSIAIITLKQNVFLSPSHCFSTQIQLFRTKRGRAKQTMQFRGERGGGGGGTRGVDVSSPSVSRFVPTRADYDAISQGRGGIDKHFVLVCGSALAPVDKQFASLPRKIFFDSQECRGFQNEEGIRGTCE</sequence>
<dbReference type="AlphaFoldDB" id="A0AAV4W253"/>
<proteinExistence type="predicted"/>
<dbReference type="EMBL" id="BPLR01015536">
    <property type="protein sequence ID" value="GIY76806.1"/>
    <property type="molecule type" value="Genomic_DNA"/>
</dbReference>
<comment type="caution">
    <text evidence="1">The sequence shown here is derived from an EMBL/GenBank/DDBJ whole genome shotgun (WGS) entry which is preliminary data.</text>
</comment>
<protein>
    <submittedName>
        <fullName evidence="1">Uncharacterized protein</fullName>
    </submittedName>
</protein>
<evidence type="ECO:0000313" key="2">
    <source>
        <dbReference type="Proteomes" id="UP001054945"/>
    </source>
</evidence>
<name>A0AAV4W253_CAEEX</name>
<accession>A0AAV4W253</accession>
<keyword evidence="2" id="KW-1185">Reference proteome</keyword>
<evidence type="ECO:0000313" key="1">
    <source>
        <dbReference type="EMBL" id="GIY76806.1"/>
    </source>
</evidence>
<gene>
    <name evidence="1" type="ORF">CEXT_96001</name>
</gene>
<dbReference type="Proteomes" id="UP001054945">
    <property type="component" value="Unassembled WGS sequence"/>
</dbReference>